<dbReference type="GO" id="GO:0016301">
    <property type="term" value="F:kinase activity"/>
    <property type="evidence" value="ECO:0007669"/>
    <property type="project" value="UniProtKB-KW"/>
</dbReference>
<organism evidence="4 5">
    <name type="scientific">SAR86 cluster bacterium</name>
    <dbReference type="NCBI Taxonomy" id="2030880"/>
    <lineage>
        <taxon>Bacteria</taxon>
        <taxon>Pseudomonadati</taxon>
        <taxon>Pseudomonadota</taxon>
        <taxon>Gammaproteobacteria</taxon>
        <taxon>SAR86 cluster</taxon>
    </lineage>
</organism>
<dbReference type="InterPro" id="IPR002173">
    <property type="entry name" value="Carboh/pur_kinase_PfkB_CS"/>
</dbReference>
<dbReference type="EMBL" id="JABMOJ010000424">
    <property type="protein sequence ID" value="NQV65915.1"/>
    <property type="molecule type" value="Genomic_DNA"/>
</dbReference>
<evidence type="ECO:0000256" key="2">
    <source>
        <dbReference type="ARBA" id="ARBA00022777"/>
    </source>
</evidence>
<keyword evidence="2" id="KW-0418">Kinase</keyword>
<dbReference type="InterPro" id="IPR029056">
    <property type="entry name" value="Ribokinase-like"/>
</dbReference>
<dbReference type="InterPro" id="IPR011611">
    <property type="entry name" value="PfkB_dom"/>
</dbReference>
<dbReference type="PANTHER" id="PTHR10584:SF166">
    <property type="entry name" value="RIBOKINASE"/>
    <property type="match status" value="1"/>
</dbReference>
<evidence type="ECO:0000259" key="3">
    <source>
        <dbReference type="Pfam" id="PF00294"/>
    </source>
</evidence>
<dbReference type="SUPFAM" id="SSF53613">
    <property type="entry name" value="Ribokinase-like"/>
    <property type="match status" value="1"/>
</dbReference>
<dbReference type="PROSITE" id="PS00584">
    <property type="entry name" value="PFKB_KINASES_2"/>
    <property type="match status" value="1"/>
</dbReference>
<evidence type="ECO:0000256" key="1">
    <source>
        <dbReference type="ARBA" id="ARBA00022679"/>
    </source>
</evidence>
<evidence type="ECO:0000313" key="5">
    <source>
        <dbReference type="Proteomes" id="UP000754644"/>
    </source>
</evidence>
<feature type="domain" description="Carbohydrate kinase PfkB" evidence="3">
    <location>
        <begin position="11"/>
        <end position="75"/>
    </location>
</feature>
<dbReference type="Gene3D" id="3.40.1190.20">
    <property type="match status" value="1"/>
</dbReference>
<keyword evidence="1" id="KW-0808">Transferase</keyword>
<accession>A0A972VX54</accession>
<dbReference type="Pfam" id="PF00294">
    <property type="entry name" value="PfkB"/>
    <property type="match status" value="1"/>
</dbReference>
<name>A0A972VX54_9GAMM</name>
<feature type="non-terminal residue" evidence="4">
    <location>
        <position position="1"/>
    </location>
</feature>
<dbReference type="PANTHER" id="PTHR10584">
    <property type="entry name" value="SUGAR KINASE"/>
    <property type="match status" value="1"/>
</dbReference>
<sequence length="86" mass="8840">PVRAHQWTATAAIVFDGKAVNLVPGFAAKAVDTTGAGDMFAGAFLYGINHGMNYVEAAHIANKAAALLVSHFGARMATADVRALLG</sequence>
<proteinExistence type="predicted"/>
<comment type="caution">
    <text evidence="4">The sequence shown here is derived from an EMBL/GenBank/DDBJ whole genome shotgun (WGS) entry which is preliminary data.</text>
</comment>
<dbReference type="Proteomes" id="UP000754644">
    <property type="component" value="Unassembled WGS sequence"/>
</dbReference>
<dbReference type="AlphaFoldDB" id="A0A972VX54"/>
<protein>
    <recommendedName>
        <fullName evidence="3">Carbohydrate kinase PfkB domain-containing protein</fullName>
    </recommendedName>
</protein>
<evidence type="ECO:0000313" key="4">
    <source>
        <dbReference type="EMBL" id="NQV65915.1"/>
    </source>
</evidence>
<gene>
    <name evidence="4" type="ORF">HQ497_11180</name>
</gene>
<reference evidence="4" key="1">
    <citation type="submission" date="2020-05" db="EMBL/GenBank/DDBJ databases">
        <title>Sulfur intermediates as new biogeochemical hubs in an aquatic model microbial ecosystem.</title>
        <authorList>
            <person name="Vigneron A."/>
        </authorList>
    </citation>
    <scope>NUCLEOTIDE SEQUENCE</scope>
    <source>
        <strain evidence="4">Bin.250</strain>
    </source>
</reference>